<evidence type="ECO:0000313" key="4">
    <source>
        <dbReference type="EMBL" id="ACL08650.1"/>
    </source>
</evidence>
<keyword evidence="1 4" id="KW-0808">Transferase</keyword>
<sequence length="315" mass="33265">MDAGTGRPFVIAQDVAYHQPFTFELPPACAARQERLARCLRLEAACFAAWPAREEERRGNLLLRAAGGYSMRINSGVPLLPAGAGVAWDEGHVRDAEAWYAARGLPPQFRLPEPLEGEAAAASPTRGHGGAGGLDPVLAAMGYTATDPTLVQELDMAGWVANAHAAPHATPPRSGAPSSAPRRCAMVTHPAWLAAEGAVRGRTGNATENPVLRVLLATLGSAGQTWLLHVDGLPAVCGLGVRTGDAYGIFAVAAHPDLRRQGHGRALVTAMLSVARRDGARTAWLQVGQGNAPARALYEGLGFATSYGYWYRVRQ</sequence>
<dbReference type="Pfam" id="PF00583">
    <property type="entry name" value="Acetyltransf_1"/>
    <property type="match status" value="1"/>
</dbReference>
<evidence type="ECO:0000259" key="3">
    <source>
        <dbReference type="PROSITE" id="PS51186"/>
    </source>
</evidence>
<dbReference type="InterPro" id="IPR050680">
    <property type="entry name" value="YpeA/RimI_acetyltransf"/>
</dbReference>
<dbReference type="EMBL" id="CP001197">
    <property type="protein sequence ID" value="ACL08650.1"/>
    <property type="molecule type" value="Genomic_DNA"/>
</dbReference>
<evidence type="ECO:0000256" key="2">
    <source>
        <dbReference type="ARBA" id="ARBA00023315"/>
    </source>
</evidence>
<dbReference type="PROSITE" id="PS51186">
    <property type="entry name" value="GNAT"/>
    <property type="match status" value="1"/>
</dbReference>
<dbReference type="InterPro" id="IPR016181">
    <property type="entry name" value="Acyl_CoA_acyltransferase"/>
</dbReference>
<accession>B8DM06</accession>
<protein>
    <submittedName>
        <fullName evidence="4">GCN5-related N-acetyltransferase</fullName>
    </submittedName>
</protein>
<dbReference type="GO" id="GO:0016747">
    <property type="term" value="F:acyltransferase activity, transferring groups other than amino-acyl groups"/>
    <property type="evidence" value="ECO:0007669"/>
    <property type="project" value="InterPro"/>
</dbReference>
<organism evidence="4">
    <name type="scientific">Nitratidesulfovibrio vulgaris (strain DSM 19637 / Miyazaki F)</name>
    <name type="common">Desulfovibrio vulgaris</name>
    <dbReference type="NCBI Taxonomy" id="883"/>
    <lineage>
        <taxon>Bacteria</taxon>
        <taxon>Pseudomonadati</taxon>
        <taxon>Thermodesulfobacteriota</taxon>
        <taxon>Desulfovibrionia</taxon>
        <taxon>Desulfovibrionales</taxon>
        <taxon>Desulfovibrionaceae</taxon>
        <taxon>Nitratidesulfovibrio</taxon>
    </lineage>
</organism>
<dbReference type="eggNOG" id="COG0456">
    <property type="taxonomic scope" value="Bacteria"/>
</dbReference>
<dbReference type="SUPFAM" id="SSF55729">
    <property type="entry name" value="Acyl-CoA N-acyltransferases (Nat)"/>
    <property type="match status" value="1"/>
</dbReference>
<name>B8DM06_NITV9</name>
<dbReference type="KEGG" id="dvm:DvMF_1704"/>
<reference evidence="4" key="1">
    <citation type="submission" date="2008-10" db="EMBL/GenBank/DDBJ databases">
        <title>Complete sequence of Desulfovibrio vulgaris str. 'Miyazaki F'.</title>
        <authorList>
            <person name="Lucas S."/>
            <person name="Copeland A."/>
            <person name="Lapidus A."/>
            <person name="Glavina del Rio T."/>
            <person name="Dalin E."/>
            <person name="Tice H."/>
            <person name="Bruce D."/>
            <person name="Goodwin L."/>
            <person name="Pitluck S."/>
            <person name="Sims D."/>
            <person name="Brettin T."/>
            <person name="Detter J.C."/>
            <person name="Han C."/>
            <person name="Larimer F."/>
            <person name="Land M."/>
            <person name="Hauser L."/>
            <person name="Kyrpides N."/>
            <person name="Mikhailova N."/>
            <person name="Hazen T.C."/>
            <person name="Richardson P."/>
        </authorList>
    </citation>
    <scope>NUCLEOTIDE SEQUENCE</scope>
    <source>
        <strain evidence="4">Miyazaki F</strain>
    </source>
</reference>
<dbReference type="InterPro" id="IPR056935">
    <property type="entry name" value="Rv0428c-like_C"/>
</dbReference>
<dbReference type="STRING" id="883.DvMF_1704"/>
<proteinExistence type="predicted"/>
<dbReference type="Pfam" id="PF24553">
    <property type="entry name" value="Rv0428c_C"/>
    <property type="match status" value="1"/>
</dbReference>
<dbReference type="HOGENOM" id="CLU_048109_0_1_7"/>
<dbReference type="PANTHER" id="PTHR43420:SF12">
    <property type="entry name" value="N-ACETYLTRANSFERASE DOMAIN-CONTAINING PROTEIN"/>
    <property type="match status" value="1"/>
</dbReference>
<evidence type="ECO:0000256" key="1">
    <source>
        <dbReference type="ARBA" id="ARBA00022679"/>
    </source>
</evidence>
<feature type="domain" description="N-acetyltransferase" evidence="3">
    <location>
        <begin position="179"/>
        <end position="315"/>
    </location>
</feature>
<dbReference type="PANTHER" id="PTHR43420">
    <property type="entry name" value="ACETYLTRANSFERASE"/>
    <property type="match status" value="1"/>
</dbReference>
<keyword evidence="2" id="KW-0012">Acyltransferase</keyword>
<dbReference type="OrthoDB" id="9796919at2"/>
<gene>
    <name evidence="4" type="ordered locus">DvMF_1704</name>
</gene>
<dbReference type="AlphaFoldDB" id="B8DM06"/>
<dbReference type="InterPro" id="IPR000182">
    <property type="entry name" value="GNAT_dom"/>
</dbReference>
<dbReference type="Gene3D" id="3.40.630.30">
    <property type="match status" value="1"/>
</dbReference>
<dbReference type="CDD" id="cd04301">
    <property type="entry name" value="NAT_SF"/>
    <property type="match status" value="1"/>
</dbReference>